<organism evidence="2 3">
    <name type="scientific">Roseovarius albus</name>
    <dbReference type="NCBI Taxonomy" id="1247867"/>
    <lineage>
        <taxon>Bacteria</taxon>
        <taxon>Pseudomonadati</taxon>
        <taxon>Pseudomonadota</taxon>
        <taxon>Alphaproteobacteria</taxon>
        <taxon>Rhodobacterales</taxon>
        <taxon>Roseobacteraceae</taxon>
        <taxon>Roseovarius</taxon>
    </lineage>
</organism>
<dbReference type="AlphaFoldDB" id="A0A1X6ZSL7"/>
<feature type="transmembrane region" description="Helical" evidence="1">
    <location>
        <begin position="246"/>
        <end position="274"/>
    </location>
</feature>
<feature type="transmembrane region" description="Helical" evidence="1">
    <location>
        <begin position="306"/>
        <end position="324"/>
    </location>
</feature>
<evidence type="ECO:0000313" key="2">
    <source>
        <dbReference type="EMBL" id="SLN59583.1"/>
    </source>
</evidence>
<dbReference type="RefSeq" id="WP_085806716.1">
    <property type="nucleotide sequence ID" value="NZ_FWFX01000010.1"/>
</dbReference>
<keyword evidence="1" id="KW-1133">Transmembrane helix</keyword>
<sequence>MNDQVVDPDKNAIFDDQTYLVRTVRAFWRINPFFILAITFMLGVLPLIFSVLASPVGSVSYYMPTDGFEGELCTTADVKAGTCIEKQVGYGFAINWWPVQVILMPFALFFAFSSVQNMQSVFRRMLEQGMFCTLDWSKPNKENGGIAELKKLVRYMWVTFSVSGFVIFVLIVGTVFSDWYCVVNAPLQYGELLTQIPVKDRPAICQNTSGQELDWSISAIFGTSPGITLPAHATLPSNTMNWWFSAYVYLVLCAELALLMIYFCFVFSLAVTVFRLRQRTLKLRLIPNLRSADPLERMGFENFEPVMQPCILVTILSFTMAFLMRLQNEYLRSEAPGNVFQFMFSGIEDIVSTEGGIQNIGLLFDTGQLGDPNSQIAGPAVIIIFALVSIVLAFILRQTAIQARNRVQTALNDAEKTQKVVSLYKMQQEELHEKLDQISVWPLGWPRLRQMLTLAGFGIACFYFYKLVFVWIAIVLLRLVQGGLSSKNPE</sequence>
<name>A0A1X6ZSL7_9RHOB</name>
<reference evidence="2 3" key="1">
    <citation type="submission" date="2017-03" db="EMBL/GenBank/DDBJ databases">
        <authorList>
            <person name="Afonso C.L."/>
            <person name="Miller P.J."/>
            <person name="Scott M.A."/>
            <person name="Spackman E."/>
            <person name="Goraichik I."/>
            <person name="Dimitrov K.M."/>
            <person name="Suarez D.L."/>
            <person name="Swayne D.E."/>
        </authorList>
    </citation>
    <scope>NUCLEOTIDE SEQUENCE [LARGE SCALE GENOMIC DNA]</scope>
    <source>
        <strain evidence="2 3">CECT 7450</strain>
    </source>
</reference>
<feature type="transmembrane region" description="Helical" evidence="1">
    <location>
        <begin position="376"/>
        <end position="396"/>
    </location>
</feature>
<feature type="transmembrane region" description="Helical" evidence="1">
    <location>
        <begin position="155"/>
        <end position="176"/>
    </location>
</feature>
<evidence type="ECO:0000256" key="1">
    <source>
        <dbReference type="SAM" id="Phobius"/>
    </source>
</evidence>
<accession>A0A1X6ZSL7</accession>
<feature type="transmembrane region" description="Helical" evidence="1">
    <location>
        <begin position="96"/>
        <end position="115"/>
    </location>
</feature>
<dbReference type="EMBL" id="FWFX01000010">
    <property type="protein sequence ID" value="SLN59583.1"/>
    <property type="molecule type" value="Genomic_DNA"/>
</dbReference>
<proteinExistence type="predicted"/>
<keyword evidence="1" id="KW-0812">Transmembrane</keyword>
<gene>
    <name evidence="2" type="ORF">ROA7450_03086</name>
</gene>
<dbReference type="OrthoDB" id="7835206at2"/>
<keyword evidence="1" id="KW-0472">Membrane</keyword>
<keyword evidence="3" id="KW-1185">Reference proteome</keyword>
<protein>
    <submittedName>
        <fullName evidence="2">Uncharacterized protein</fullName>
    </submittedName>
</protein>
<feature type="transmembrane region" description="Helical" evidence="1">
    <location>
        <begin position="454"/>
        <end position="480"/>
    </location>
</feature>
<dbReference type="Proteomes" id="UP000193061">
    <property type="component" value="Unassembled WGS sequence"/>
</dbReference>
<evidence type="ECO:0000313" key="3">
    <source>
        <dbReference type="Proteomes" id="UP000193061"/>
    </source>
</evidence>
<feature type="transmembrane region" description="Helical" evidence="1">
    <location>
        <begin position="33"/>
        <end position="53"/>
    </location>
</feature>